<dbReference type="AlphaFoldDB" id="A0A2N9Y8I3"/>
<dbReference type="EMBL" id="NJGE01000030">
    <property type="protein sequence ID" value="PIT68016.1"/>
    <property type="molecule type" value="Genomic_DNA"/>
</dbReference>
<protein>
    <submittedName>
        <fullName evidence="1">Uncharacterized protein</fullName>
    </submittedName>
</protein>
<accession>A0A2N9Y8I3</accession>
<evidence type="ECO:0000313" key="2">
    <source>
        <dbReference type="Proteomes" id="UP000229839"/>
    </source>
</evidence>
<dbReference type="Proteomes" id="UP000229839">
    <property type="component" value="Unassembled WGS sequence"/>
</dbReference>
<sequence length="93" mass="10979">MMRQQEAYFRMSHAFDEKGARNSVMPSFHICEIRIVISLIFMERRQGDWTQNIGYKRGEHLGKGIRRGITDFKEKRLIGILRSAKQMMLLVGY</sequence>
<comment type="caution">
    <text evidence="1">The sequence shown here is derived from an EMBL/GenBank/DDBJ whole genome shotgun (WGS) entry which is preliminary data.</text>
</comment>
<evidence type="ECO:0000313" key="1">
    <source>
        <dbReference type="EMBL" id="PIT68016.1"/>
    </source>
</evidence>
<gene>
    <name evidence="1" type="ORF">CER18_08715</name>
</gene>
<organism evidence="1 2">
    <name type="scientific">Bartonella tribocorum</name>
    <dbReference type="NCBI Taxonomy" id="85701"/>
    <lineage>
        <taxon>Bacteria</taxon>
        <taxon>Pseudomonadati</taxon>
        <taxon>Pseudomonadota</taxon>
        <taxon>Alphaproteobacteria</taxon>
        <taxon>Hyphomicrobiales</taxon>
        <taxon>Bartonellaceae</taxon>
        <taxon>Bartonella</taxon>
    </lineage>
</organism>
<reference evidence="1 2" key="1">
    <citation type="submission" date="2017-06" db="EMBL/GenBank/DDBJ databases">
        <title>Draft genome of Bartonella tribocorum strain L103, isolated from a rodent in Laos.</title>
        <authorList>
            <person name="Hadjadj L."/>
            <person name="Jiyipong T."/>
            <person name="Morand S."/>
            <person name="Diene S.M."/>
            <person name="Rolain J.-M."/>
        </authorList>
    </citation>
    <scope>NUCLEOTIDE SEQUENCE [LARGE SCALE GENOMIC DNA]</scope>
    <source>
        <strain evidence="1 2">L103</strain>
    </source>
</reference>
<name>A0A2N9Y8I3_9HYPH</name>
<proteinExistence type="predicted"/>